<dbReference type="EC" id="2.7.13.3" evidence="2"/>
<feature type="transmembrane region" description="Helical" evidence="9">
    <location>
        <begin position="99"/>
        <end position="116"/>
    </location>
</feature>
<dbReference type="InterPro" id="IPR036890">
    <property type="entry name" value="HATPase_C_sf"/>
</dbReference>
<dbReference type="EMBL" id="BOOU01000074">
    <property type="protein sequence ID" value="GII80476.1"/>
    <property type="molecule type" value="Genomic_DNA"/>
</dbReference>
<keyword evidence="9" id="KW-0472">Membrane</keyword>
<evidence type="ECO:0000256" key="6">
    <source>
        <dbReference type="ARBA" id="ARBA00022777"/>
    </source>
</evidence>
<keyword evidence="3" id="KW-0597">Phosphoprotein</keyword>
<keyword evidence="8" id="KW-0902">Two-component regulatory system</keyword>
<name>A0A919R8P3_9ACTN</name>
<dbReference type="AlphaFoldDB" id="A0A919R8P3"/>
<dbReference type="RefSeq" id="WP_203991291.1">
    <property type="nucleotide sequence ID" value="NZ_BOOU01000074.1"/>
</dbReference>
<keyword evidence="9" id="KW-0812">Transmembrane</keyword>
<dbReference type="GO" id="GO:0000155">
    <property type="term" value="F:phosphorelay sensor kinase activity"/>
    <property type="evidence" value="ECO:0007669"/>
    <property type="project" value="InterPro"/>
</dbReference>
<dbReference type="InterPro" id="IPR003594">
    <property type="entry name" value="HATPase_dom"/>
</dbReference>
<evidence type="ECO:0000256" key="9">
    <source>
        <dbReference type="SAM" id="Phobius"/>
    </source>
</evidence>
<dbReference type="SUPFAM" id="SSF55874">
    <property type="entry name" value="ATPase domain of HSP90 chaperone/DNA topoisomerase II/histidine kinase"/>
    <property type="match status" value="1"/>
</dbReference>
<evidence type="ECO:0000313" key="12">
    <source>
        <dbReference type="EMBL" id="GII80476.1"/>
    </source>
</evidence>
<proteinExistence type="predicted"/>
<dbReference type="GO" id="GO:0016020">
    <property type="term" value="C:membrane"/>
    <property type="evidence" value="ECO:0007669"/>
    <property type="project" value="InterPro"/>
</dbReference>
<comment type="caution">
    <text evidence="12">The sequence shown here is derived from an EMBL/GenBank/DDBJ whole genome shotgun (WGS) entry which is preliminary data.</text>
</comment>
<dbReference type="Pfam" id="PF02518">
    <property type="entry name" value="HATPase_c"/>
    <property type="match status" value="1"/>
</dbReference>
<evidence type="ECO:0000256" key="8">
    <source>
        <dbReference type="ARBA" id="ARBA00023012"/>
    </source>
</evidence>
<dbReference type="Pfam" id="PF07730">
    <property type="entry name" value="HisKA_3"/>
    <property type="match status" value="1"/>
</dbReference>
<keyword evidence="9" id="KW-1133">Transmembrane helix</keyword>
<organism evidence="12 13">
    <name type="scientific">Sphaerisporangium rufum</name>
    <dbReference type="NCBI Taxonomy" id="1381558"/>
    <lineage>
        <taxon>Bacteria</taxon>
        <taxon>Bacillati</taxon>
        <taxon>Actinomycetota</taxon>
        <taxon>Actinomycetes</taxon>
        <taxon>Streptosporangiales</taxon>
        <taxon>Streptosporangiaceae</taxon>
        <taxon>Sphaerisporangium</taxon>
    </lineage>
</organism>
<dbReference type="GO" id="GO:0046983">
    <property type="term" value="F:protein dimerization activity"/>
    <property type="evidence" value="ECO:0007669"/>
    <property type="project" value="InterPro"/>
</dbReference>
<feature type="domain" description="Signal transduction histidine kinase subgroup 3 dimerisation and phosphoacceptor" evidence="11">
    <location>
        <begin position="204"/>
        <end position="268"/>
    </location>
</feature>
<reference evidence="12" key="1">
    <citation type="submission" date="2021-01" db="EMBL/GenBank/DDBJ databases">
        <title>Whole genome shotgun sequence of Sphaerisporangium rufum NBRC 109079.</title>
        <authorList>
            <person name="Komaki H."/>
            <person name="Tamura T."/>
        </authorList>
    </citation>
    <scope>NUCLEOTIDE SEQUENCE</scope>
    <source>
        <strain evidence="12">NBRC 109079</strain>
    </source>
</reference>
<dbReference type="PANTHER" id="PTHR24421">
    <property type="entry name" value="NITRATE/NITRITE SENSOR PROTEIN NARX-RELATED"/>
    <property type="match status" value="1"/>
</dbReference>
<evidence type="ECO:0000256" key="3">
    <source>
        <dbReference type="ARBA" id="ARBA00022553"/>
    </source>
</evidence>
<feature type="transmembrane region" description="Helical" evidence="9">
    <location>
        <begin position="68"/>
        <end position="93"/>
    </location>
</feature>
<sequence length="410" mass="42564">MTGRNGTTGGVWRERGRDLALAGALCLPVIIDGDPTGRLAAGLRVPVTLAGLLLVCLAVALSRSRPMAALLLVMVAGPWFVPDGVATISMSPMRTPVKIWPLNGYSAAVAALAFLAGRRMSNARPATLMFGAIMTAGVVAALAVTCGPTPPMQDAVEVGFWITLLSGVLFTAVLPWLYGRHRAGRARRLTKERAMAVDRARLRERAGIAREMHDSLGHDLALIALRAGALEVSPTLDEEHRRAAGELRAAAGATTERLRRIVGVLRDESGPAPLVPAGESVTGLVDRARESGMRVEVEERGAGVPVPEIVARTAYRVVQESLTNAARHAPGARVTVRLAHRAAGEVDEGLTLVTVANGPPATGAARDGAGGGFGLAGLAERALLAGGTLTAGPRDGGFQVTARLPHGGAR</sequence>
<keyword evidence="6" id="KW-0418">Kinase</keyword>
<dbReference type="InterPro" id="IPR011712">
    <property type="entry name" value="Sig_transdc_His_kin_sub3_dim/P"/>
</dbReference>
<evidence type="ECO:0000259" key="10">
    <source>
        <dbReference type="Pfam" id="PF02518"/>
    </source>
</evidence>
<accession>A0A919R8P3</accession>
<keyword evidence="5" id="KW-0547">Nucleotide-binding</keyword>
<dbReference type="Gene3D" id="3.30.565.10">
    <property type="entry name" value="Histidine kinase-like ATPase, C-terminal domain"/>
    <property type="match status" value="1"/>
</dbReference>
<dbReference type="PANTHER" id="PTHR24421:SF10">
    <property type="entry name" value="NITRATE_NITRITE SENSOR PROTEIN NARQ"/>
    <property type="match status" value="1"/>
</dbReference>
<dbReference type="GO" id="GO:0005524">
    <property type="term" value="F:ATP binding"/>
    <property type="evidence" value="ECO:0007669"/>
    <property type="project" value="UniProtKB-KW"/>
</dbReference>
<keyword evidence="7" id="KW-0067">ATP-binding</keyword>
<evidence type="ECO:0000256" key="2">
    <source>
        <dbReference type="ARBA" id="ARBA00012438"/>
    </source>
</evidence>
<evidence type="ECO:0000256" key="5">
    <source>
        <dbReference type="ARBA" id="ARBA00022741"/>
    </source>
</evidence>
<dbReference type="CDD" id="cd16917">
    <property type="entry name" value="HATPase_UhpB-NarQ-NarX-like"/>
    <property type="match status" value="1"/>
</dbReference>
<feature type="transmembrane region" description="Helical" evidence="9">
    <location>
        <begin position="128"/>
        <end position="146"/>
    </location>
</feature>
<evidence type="ECO:0000259" key="11">
    <source>
        <dbReference type="Pfam" id="PF07730"/>
    </source>
</evidence>
<protein>
    <recommendedName>
        <fullName evidence="2">histidine kinase</fullName>
        <ecNumber evidence="2">2.7.13.3</ecNumber>
    </recommendedName>
</protein>
<evidence type="ECO:0000313" key="13">
    <source>
        <dbReference type="Proteomes" id="UP000655287"/>
    </source>
</evidence>
<keyword evidence="4" id="KW-0808">Transferase</keyword>
<gene>
    <name evidence="12" type="ORF">Sru01_54580</name>
</gene>
<feature type="domain" description="Histidine kinase/HSP90-like ATPase" evidence="10">
    <location>
        <begin position="312"/>
        <end position="406"/>
    </location>
</feature>
<evidence type="ECO:0000256" key="7">
    <source>
        <dbReference type="ARBA" id="ARBA00022840"/>
    </source>
</evidence>
<feature type="transmembrane region" description="Helical" evidence="9">
    <location>
        <begin position="158"/>
        <end position="178"/>
    </location>
</feature>
<feature type="transmembrane region" description="Helical" evidence="9">
    <location>
        <begin position="43"/>
        <end position="61"/>
    </location>
</feature>
<comment type="catalytic activity">
    <reaction evidence="1">
        <text>ATP + protein L-histidine = ADP + protein N-phospho-L-histidine.</text>
        <dbReference type="EC" id="2.7.13.3"/>
    </reaction>
</comment>
<dbReference type="InterPro" id="IPR050482">
    <property type="entry name" value="Sensor_HK_TwoCompSys"/>
</dbReference>
<dbReference type="Gene3D" id="1.20.5.1930">
    <property type="match status" value="1"/>
</dbReference>
<keyword evidence="13" id="KW-1185">Reference proteome</keyword>
<evidence type="ECO:0000256" key="1">
    <source>
        <dbReference type="ARBA" id="ARBA00000085"/>
    </source>
</evidence>
<evidence type="ECO:0000256" key="4">
    <source>
        <dbReference type="ARBA" id="ARBA00022679"/>
    </source>
</evidence>
<dbReference type="Proteomes" id="UP000655287">
    <property type="component" value="Unassembled WGS sequence"/>
</dbReference>